<proteinExistence type="predicted"/>
<reference evidence="2" key="1">
    <citation type="submission" date="2021-05" db="EMBL/GenBank/DDBJ databases">
        <authorList>
            <person name="Alioto T."/>
            <person name="Alioto T."/>
            <person name="Gomez Garrido J."/>
        </authorList>
    </citation>
    <scope>NUCLEOTIDE SEQUENCE</scope>
</reference>
<feature type="region of interest" description="Disordered" evidence="1">
    <location>
        <begin position="25"/>
        <end position="103"/>
    </location>
</feature>
<organism evidence="2">
    <name type="scientific">Culex pipiens</name>
    <name type="common">House mosquito</name>
    <dbReference type="NCBI Taxonomy" id="7175"/>
    <lineage>
        <taxon>Eukaryota</taxon>
        <taxon>Metazoa</taxon>
        <taxon>Ecdysozoa</taxon>
        <taxon>Arthropoda</taxon>
        <taxon>Hexapoda</taxon>
        <taxon>Insecta</taxon>
        <taxon>Pterygota</taxon>
        <taxon>Neoptera</taxon>
        <taxon>Endopterygota</taxon>
        <taxon>Diptera</taxon>
        <taxon>Nematocera</taxon>
        <taxon>Culicoidea</taxon>
        <taxon>Culicidae</taxon>
        <taxon>Culicinae</taxon>
        <taxon>Culicini</taxon>
        <taxon>Culex</taxon>
        <taxon>Culex</taxon>
    </lineage>
</organism>
<protein>
    <submittedName>
        <fullName evidence="2">(northern house mosquito) hypothetical protein</fullName>
    </submittedName>
</protein>
<dbReference type="AlphaFoldDB" id="A0A8D8G519"/>
<dbReference type="EMBL" id="HBUE01127690">
    <property type="protein sequence ID" value="CAG6495161.1"/>
    <property type="molecule type" value="Transcribed_RNA"/>
</dbReference>
<sequence>MQSVHKATGRLRMLTVPDADVLAGAHARSDREAEAGHDAAEGFCHRDRKANDRGQRSGKDLQGDGHSHQKRTGAGSGTRHFLAGNVSQFHQCGHGSKQNSADA</sequence>
<feature type="compositionally biased region" description="Basic and acidic residues" evidence="1">
    <location>
        <begin position="27"/>
        <end position="67"/>
    </location>
</feature>
<evidence type="ECO:0000256" key="1">
    <source>
        <dbReference type="SAM" id="MobiDB-lite"/>
    </source>
</evidence>
<feature type="compositionally biased region" description="Polar residues" evidence="1">
    <location>
        <begin position="85"/>
        <end position="103"/>
    </location>
</feature>
<accession>A0A8D8G519</accession>
<name>A0A8D8G519_CULPI</name>
<evidence type="ECO:0000313" key="2">
    <source>
        <dbReference type="EMBL" id="CAG6495161.1"/>
    </source>
</evidence>